<evidence type="ECO:0000256" key="6">
    <source>
        <dbReference type="ARBA" id="ARBA00023136"/>
    </source>
</evidence>
<evidence type="ECO:0000256" key="10">
    <source>
        <dbReference type="SAM" id="Phobius"/>
    </source>
</evidence>
<dbReference type="FunFam" id="1.20.1070.10:FF:000193">
    <property type="entry name" value="Mas-related G-protein coupled receptor member E"/>
    <property type="match status" value="1"/>
</dbReference>
<feature type="transmembrane region" description="Helical" evidence="10">
    <location>
        <begin position="62"/>
        <end position="85"/>
    </location>
</feature>
<dbReference type="GO" id="GO:0004930">
    <property type="term" value="F:G protein-coupled receptor activity"/>
    <property type="evidence" value="ECO:0007669"/>
    <property type="project" value="UniProtKB-KW"/>
</dbReference>
<keyword evidence="2" id="KW-1003">Cell membrane</keyword>
<dbReference type="OMA" id="KCHRPRH"/>
<dbReference type="InterPro" id="IPR026234">
    <property type="entry name" value="MRGPCRFAMILY"/>
</dbReference>
<reference evidence="12" key="2">
    <citation type="submission" date="2025-08" db="UniProtKB">
        <authorList>
            <consortium name="Ensembl"/>
        </authorList>
    </citation>
    <scope>IDENTIFICATION</scope>
    <source>
        <strain evidence="12">Isolate ISIS603380</strain>
    </source>
</reference>
<keyword evidence="4 10" id="KW-1133">Transmembrane helix</keyword>
<dbReference type="eggNOG" id="ENOG502SNJC">
    <property type="taxonomic scope" value="Eukaryota"/>
</dbReference>
<dbReference type="HOGENOM" id="CLU_009579_4_1_1"/>
<dbReference type="PRINTS" id="PR00237">
    <property type="entry name" value="GPCRRHODOPSN"/>
</dbReference>
<keyword evidence="13" id="KW-1185">Reference proteome</keyword>
<dbReference type="PANTHER" id="PTHR11334">
    <property type="entry name" value="MAS-RELATED G-PROTEIN COUPLED RECEPTOR"/>
    <property type="match status" value="1"/>
</dbReference>
<dbReference type="GeneTree" id="ENSGT01030000234639"/>
<dbReference type="FunCoup" id="G3T4X2">
    <property type="interactions" value="27"/>
</dbReference>
<evidence type="ECO:0000256" key="4">
    <source>
        <dbReference type="ARBA" id="ARBA00022989"/>
    </source>
</evidence>
<dbReference type="Gene3D" id="1.20.1070.10">
    <property type="entry name" value="Rhodopsin 7-helix transmembrane proteins"/>
    <property type="match status" value="1"/>
</dbReference>
<comment type="subcellular location">
    <subcellularLocation>
        <location evidence="1">Cell membrane</location>
        <topology evidence="1">Multi-pass membrane protein</topology>
    </subcellularLocation>
</comment>
<gene>
    <name evidence="12" type="primary">MRGPRD</name>
</gene>
<dbReference type="GO" id="GO:0005886">
    <property type="term" value="C:plasma membrane"/>
    <property type="evidence" value="ECO:0007669"/>
    <property type="project" value="UniProtKB-SubCell"/>
</dbReference>
<dbReference type="AlphaFoldDB" id="G3T4X2"/>
<evidence type="ECO:0000313" key="12">
    <source>
        <dbReference type="Ensembl" id="ENSLAFP00000008428.2"/>
    </source>
</evidence>
<evidence type="ECO:0000259" key="11">
    <source>
        <dbReference type="PROSITE" id="PS50262"/>
    </source>
</evidence>
<dbReference type="InterPro" id="IPR026232">
    <property type="entry name" value="MRGPCRD"/>
</dbReference>
<dbReference type="Ensembl" id="ENSLAFT00000010057.2">
    <property type="protein sequence ID" value="ENSLAFP00000008428.2"/>
    <property type="gene ID" value="ENSLAFG00000010061.2"/>
</dbReference>
<reference evidence="12" key="3">
    <citation type="submission" date="2025-09" db="UniProtKB">
        <authorList>
            <consortium name="Ensembl"/>
        </authorList>
    </citation>
    <scope>IDENTIFICATION</scope>
    <source>
        <strain evidence="12">Isolate ISIS603380</strain>
    </source>
</reference>
<keyword evidence="8" id="KW-0807">Transducer</keyword>
<evidence type="ECO:0000256" key="2">
    <source>
        <dbReference type="ARBA" id="ARBA00022475"/>
    </source>
</evidence>
<keyword evidence="5" id="KW-0297">G-protein coupled receptor</keyword>
<name>G3T4X2_LOXAF</name>
<dbReference type="STRING" id="9785.ENSLAFP00000008428"/>
<feature type="transmembrane region" description="Helical" evidence="10">
    <location>
        <begin position="105"/>
        <end position="128"/>
    </location>
</feature>
<reference evidence="12 13" key="1">
    <citation type="submission" date="2009-06" db="EMBL/GenBank/DDBJ databases">
        <title>The Genome Sequence of Loxodonta africana (African elephant).</title>
        <authorList>
            <person name="Di Palma F."/>
            <person name="Heiman D."/>
            <person name="Young S."/>
            <person name="Johnson J."/>
            <person name="Lander E.S."/>
            <person name="Lindblad-Toh K."/>
        </authorList>
    </citation>
    <scope>NUCLEOTIDE SEQUENCE [LARGE SCALE GENOMIC DNA]</scope>
    <source>
        <strain evidence="12 13">Isolate ISIS603380</strain>
    </source>
</reference>
<feature type="transmembrane region" description="Helical" evidence="10">
    <location>
        <begin position="262"/>
        <end position="278"/>
    </location>
</feature>
<dbReference type="PRINTS" id="PR02108">
    <property type="entry name" value="MRGPCRFAMILY"/>
</dbReference>
<dbReference type="PRINTS" id="PR02110">
    <property type="entry name" value="MRGPCRD"/>
</dbReference>
<feature type="domain" description="G-protein coupled receptors family 1 profile" evidence="11">
    <location>
        <begin position="42"/>
        <end position="275"/>
    </location>
</feature>
<accession>G3T4X2</accession>
<evidence type="ECO:0000313" key="13">
    <source>
        <dbReference type="Proteomes" id="UP000007646"/>
    </source>
</evidence>
<dbReference type="Pfam" id="PF00001">
    <property type="entry name" value="7tm_1"/>
    <property type="match status" value="1"/>
</dbReference>
<evidence type="ECO:0000256" key="3">
    <source>
        <dbReference type="ARBA" id="ARBA00022692"/>
    </source>
</evidence>
<proteinExistence type="inferred from homology"/>
<evidence type="ECO:0000256" key="7">
    <source>
        <dbReference type="ARBA" id="ARBA00023170"/>
    </source>
</evidence>
<organism evidence="12 13">
    <name type="scientific">Loxodonta africana</name>
    <name type="common">African elephant</name>
    <dbReference type="NCBI Taxonomy" id="9785"/>
    <lineage>
        <taxon>Eukaryota</taxon>
        <taxon>Metazoa</taxon>
        <taxon>Chordata</taxon>
        <taxon>Craniata</taxon>
        <taxon>Vertebrata</taxon>
        <taxon>Euteleostomi</taxon>
        <taxon>Mammalia</taxon>
        <taxon>Eutheria</taxon>
        <taxon>Afrotheria</taxon>
        <taxon>Proboscidea</taxon>
        <taxon>Elephantidae</taxon>
        <taxon>Loxodonta</taxon>
    </lineage>
</organism>
<dbReference type="PROSITE" id="PS50262">
    <property type="entry name" value="G_PROTEIN_RECEP_F1_2"/>
    <property type="match status" value="1"/>
</dbReference>
<feature type="transmembrane region" description="Helical" evidence="10">
    <location>
        <begin position="218"/>
        <end position="242"/>
    </location>
</feature>
<dbReference type="InParanoid" id="G3T4X2"/>
<keyword evidence="3 10" id="KW-0812">Transmembrane</keyword>
<keyword evidence="7" id="KW-0675">Receptor</keyword>
<evidence type="ECO:0000256" key="1">
    <source>
        <dbReference type="ARBA" id="ARBA00004651"/>
    </source>
</evidence>
<dbReference type="InterPro" id="IPR000276">
    <property type="entry name" value="GPCR_Rhodpsn"/>
</dbReference>
<feature type="transmembrane region" description="Helical" evidence="10">
    <location>
        <begin position="23"/>
        <end position="50"/>
    </location>
</feature>
<comment type="similarity">
    <text evidence="9">Belongs to the G-protein coupled receptor 1 family. Mas subfamily.</text>
</comment>
<sequence length="318" mass="36054">MNQTLNSSETPQLTLNRMNALKAAYFVFSALATLTCVFGMVGNSLVIWLLSFRMQRTPFCVYVLNLAVADLLFLICMASVISLEIVLPDKDKKVKALEVMRRVKYFAYVTGLSLLTAISTQRCLSVLFPIWYKCRSPRRLSIVVCALLWALSLLMNTLATFFCSRFGSRDEPWCLTVDIVLSILILGIFTPVMMLSSMILFVRVRRSAQQWRRRPSRLFVVILASVLVFLVCSLPLGIYWFILSWVNLQSQIETLYVSMSRLSSSLGSSANPIIYLLVGRQRSWSLREPLGTVLSRVLQEEEPELEGREMSSTGTDKV</sequence>
<feature type="transmembrane region" description="Helical" evidence="10">
    <location>
        <begin position="179"/>
        <end position="202"/>
    </location>
</feature>
<evidence type="ECO:0000256" key="5">
    <source>
        <dbReference type="ARBA" id="ARBA00023040"/>
    </source>
</evidence>
<keyword evidence="6 10" id="KW-0472">Membrane</keyword>
<dbReference type="PANTHER" id="PTHR11334:SF57">
    <property type="entry name" value="MAS-RELATED G-PROTEIN COUPLED RECEPTOR MEMBER D"/>
    <property type="match status" value="1"/>
</dbReference>
<evidence type="ECO:0000256" key="8">
    <source>
        <dbReference type="ARBA" id="ARBA00023224"/>
    </source>
</evidence>
<protein>
    <submittedName>
        <fullName evidence="12">MAS related GPR family member D</fullName>
    </submittedName>
</protein>
<dbReference type="Proteomes" id="UP000007646">
    <property type="component" value="Unassembled WGS sequence"/>
</dbReference>
<dbReference type="InterPro" id="IPR017452">
    <property type="entry name" value="GPCR_Rhodpsn_7TM"/>
</dbReference>
<feature type="transmembrane region" description="Helical" evidence="10">
    <location>
        <begin position="140"/>
        <end position="159"/>
    </location>
</feature>
<evidence type="ECO:0000256" key="9">
    <source>
        <dbReference type="ARBA" id="ARBA00061394"/>
    </source>
</evidence>
<dbReference type="SUPFAM" id="SSF81321">
    <property type="entry name" value="Family A G protein-coupled receptor-like"/>
    <property type="match status" value="1"/>
</dbReference>